<dbReference type="CDD" id="cd00761">
    <property type="entry name" value="Glyco_tranf_GTA_type"/>
    <property type="match status" value="1"/>
</dbReference>
<proteinExistence type="predicted"/>
<dbReference type="InterPro" id="IPR001173">
    <property type="entry name" value="Glyco_trans_2-like"/>
</dbReference>
<gene>
    <name evidence="2" type="ORF">JIN83_03705</name>
</gene>
<comment type="caution">
    <text evidence="2">The sequence shown here is derived from an EMBL/GenBank/DDBJ whole genome shotgun (WGS) entry which is preliminary data.</text>
</comment>
<dbReference type="Pfam" id="PF00535">
    <property type="entry name" value="Glycos_transf_2"/>
    <property type="match status" value="1"/>
</dbReference>
<organism evidence="2 3">
    <name type="scientific">Oceaniferula flava</name>
    <dbReference type="NCBI Taxonomy" id="2800421"/>
    <lineage>
        <taxon>Bacteria</taxon>
        <taxon>Pseudomonadati</taxon>
        <taxon>Verrucomicrobiota</taxon>
        <taxon>Verrucomicrobiia</taxon>
        <taxon>Verrucomicrobiales</taxon>
        <taxon>Verrucomicrobiaceae</taxon>
        <taxon>Oceaniferula</taxon>
    </lineage>
</organism>
<evidence type="ECO:0000259" key="1">
    <source>
        <dbReference type="Pfam" id="PF00535"/>
    </source>
</evidence>
<name>A0AAE2SA50_9BACT</name>
<dbReference type="InterPro" id="IPR029044">
    <property type="entry name" value="Nucleotide-diphossugar_trans"/>
</dbReference>
<accession>A0AAE2SA50</accession>
<dbReference type="AlphaFoldDB" id="A0AAE2SA50"/>
<dbReference type="EMBL" id="JAENIG010000002">
    <property type="protein sequence ID" value="MBK1854048.1"/>
    <property type="molecule type" value="Genomic_DNA"/>
</dbReference>
<evidence type="ECO:0000313" key="2">
    <source>
        <dbReference type="EMBL" id="MBK1854048.1"/>
    </source>
</evidence>
<feature type="domain" description="Glycosyltransferase 2-like" evidence="1">
    <location>
        <begin position="10"/>
        <end position="142"/>
    </location>
</feature>
<dbReference type="Proteomes" id="UP000634206">
    <property type="component" value="Unassembled WGS sequence"/>
</dbReference>
<dbReference type="Gene3D" id="3.90.550.10">
    <property type="entry name" value="Spore Coat Polysaccharide Biosynthesis Protein SpsA, Chain A"/>
    <property type="match status" value="1"/>
</dbReference>
<reference evidence="2" key="1">
    <citation type="submission" date="2021-01" db="EMBL/GenBank/DDBJ databases">
        <title>Modified the classification status of verrucomicrobia.</title>
        <authorList>
            <person name="Feng X."/>
        </authorList>
    </citation>
    <scope>NUCLEOTIDE SEQUENCE</scope>
    <source>
        <strain evidence="2">5K15</strain>
    </source>
</reference>
<sequence length="279" mass="32244">MKATILLPTTADRGPVLQHAVTSVRRQTMKEWELFIVGDGVSEETRACAEALVASDSRVRFFDFPKDESRGELNRHALLSNEAQGEVVGYLCDRDLYLENHLELMFRELQSCDMAHSMLTVLRDDGEIRHLNSPDTSLAPAERARAARQQEMIKIPLSFVMHRLDAYKKLPHGWRVTPTGLFTDSYMWQQFYACDWLRTSTVWFPTVVYLKRGNFPGLSTPERAAESRKYIELYGVPGGSADYQAAVNKSILDQRARYDQRILKYKRRSQPIWKRFFKS</sequence>
<evidence type="ECO:0000313" key="3">
    <source>
        <dbReference type="Proteomes" id="UP000634206"/>
    </source>
</evidence>
<keyword evidence="3" id="KW-1185">Reference proteome</keyword>
<dbReference type="SUPFAM" id="SSF53448">
    <property type="entry name" value="Nucleotide-diphospho-sugar transferases"/>
    <property type="match status" value="1"/>
</dbReference>
<protein>
    <submittedName>
        <fullName evidence="2">Glycosyltransferase</fullName>
    </submittedName>
</protein>
<dbReference type="RefSeq" id="WP_309488655.1">
    <property type="nucleotide sequence ID" value="NZ_JAENIG010000002.1"/>
</dbReference>